<dbReference type="Proteomes" id="UP000095453">
    <property type="component" value="Unassembled WGS sequence"/>
</dbReference>
<name>A0A0M6WJ01_9FIRM</name>
<evidence type="ECO:0008006" key="8">
    <source>
        <dbReference type="Google" id="ProtNLM"/>
    </source>
</evidence>
<evidence type="ECO:0000313" key="6">
    <source>
        <dbReference type="Proteomes" id="UP000095453"/>
    </source>
</evidence>
<reference evidence="5" key="2">
    <citation type="submission" date="2015-05" db="EMBL/GenBank/DDBJ databases">
        <authorList>
            <consortium name="Pathogen Informatics"/>
        </authorList>
    </citation>
    <scope>NUCLEOTIDE SEQUENCE [LARGE SCALE GENOMIC DNA]</scope>
    <source>
        <strain evidence="3 6">2789STDY5608887</strain>
        <strain evidence="5">L1-83</strain>
    </source>
</reference>
<reference evidence="2" key="1">
    <citation type="submission" date="2015-05" db="EMBL/GenBank/DDBJ databases">
        <authorList>
            <person name="Wang D.B."/>
            <person name="Wang M."/>
        </authorList>
    </citation>
    <scope>NUCLEOTIDE SEQUENCE [LARGE SCALE GENOMIC DNA]</scope>
    <source>
        <strain evidence="2">L1-83</strain>
    </source>
</reference>
<dbReference type="STRING" id="360807.ERS852392_00211"/>
<evidence type="ECO:0000313" key="2">
    <source>
        <dbReference type="EMBL" id="CRL36184.1"/>
    </source>
</evidence>
<proteinExistence type="predicted"/>
<dbReference type="EMBL" id="CYXX01000006">
    <property type="protein sequence ID" value="CUM91428.1"/>
    <property type="molecule type" value="Genomic_DNA"/>
</dbReference>
<sequence length="163" mass="18423">MWDKVRKRIVDACDVMDMVMAAVVVIGIVIAVIGIFPQIGELWRHREETVAFLEFLDAVLGVVIGVEFLKMLCKPNTANIIEALIFVIARHMIVQTTTAGEDLVSVISICMLFLFRRFMLATKPDGEHHVPNIFKAIKIAQSPEFQEALKETEEHETISQDEK</sequence>
<dbReference type="EMBL" id="QSIQ01000001">
    <property type="protein sequence ID" value="RHD06359.1"/>
    <property type="molecule type" value="Genomic_DNA"/>
</dbReference>
<evidence type="ECO:0000256" key="1">
    <source>
        <dbReference type="SAM" id="Phobius"/>
    </source>
</evidence>
<accession>A0A0M6WJ01</accession>
<dbReference type="Proteomes" id="UP000049828">
    <property type="component" value="Unassembled WGS sequence"/>
</dbReference>
<dbReference type="OrthoDB" id="362826at2"/>
<organism evidence="2 5">
    <name type="scientific">Roseburia inulinivorans</name>
    <dbReference type="NCBI Taxonomy" id="360807"/>
    <lineage>
        <taxon>Bacteria</taxon>
        <taxon>Bacillati</taxon>
        <taxon>Bacillota</taxon>
        <taxon>Clostridia</taxon>
        <taxon>Lachnospirales</taxon>
        <taxon>Lachnospiraceae</taxon>
        <taxon>Roseburia</taxon>
    </lineage>
</organism>
<dbReference type="EMBL" id="CVRS01000063">
    <property type="protein sequence ID" value="CRL36184.1"/>
    <property type="molecule type" value="Genomic_DNA"/>
</dbReference>
<reference evidence="4 7" key="3">
    <citation type="submission" date="2018-08" db="EMBL/GenBank/DDBJ databases">
        <title>A genome reference for cultivated species of the human gut microbiota.</title>
        <authorList>
            <person name="Zou Y."/>
            <person name="Xue W."/>
            <person name="Luo G."/>
        </authorList>
    </citation>
    <scope>NUCLEOTIDE SEQUENCE [LARGE SCALE GENOMIC DNA]</scope>
    <source>
        <strain evidence="4 7">AM32-8LB</strain>
    </source>
</reference>
<keyword evidence="5" id="KW-1185">Reference proteome</keyword>
<feature type="transmembrane region" description="Helical" evidence="1">
    <location>
        <begin position="20"/>
        <end position="39"/>
    </location>
</feature>
<evidence type="ECO:0000313" key="4">
    <source>
        <dbReference type="EMBL" id="RHD06359.1"/>
    </source>
</evidence>
<evidence type="ECO:0000313" key="7">
    <source>
        <dbReference type="Proteomes" id="UP000266391"/>
    </source>
</evidence>
<dbReference type="RefSeq" id="WP_021923070.1">
    <property type="nucleotide sequence ID" value="NZ_CAKZTK010000027.1"/>
</dbReference>
<evidence type="ECO:0000313" key="3">
    <source>
        <dbReference type="EMBL" id="CUM91428.1"/>
    </source>
</evidence>
<keyword evidence="1" id="KW-0472">Membrane</keyword>
<gene>
    <name evidence="4" type="ORF">DW813_00340</name>
    <name evidence="3" type="ORF">ERS852444_01058</name>
    <name evidence="2" type="ORF">RIL183_18691</name>
</gene>
<dbReference type="AlphaFoldDB" id="A0A0M6WJ01"/>
<keyword evidence="1" id="KW-0812">Transmembrane</keyword>
<feature type="transmembrane region" description="Helical" evidence="1">
    <location>
        <begin position="51"/>
        <end position="69"/>
    </location>
</feature>
<dbReference type="Proteomes" id="UP000266391">
    <property type="component" value="Unassembled WGS sequence"/>
</dbReference>
<protein>
    <recommendedName>
        <fullName evidence="8">Transporter</fullName>
    </recommendedName>
</protein>
<evidence type="ECO:0000313" key="5">
    <source>
        <dbReference type="Proteomes" id="UP000049828"/>
    </source>
</evidence>
<keyword evidence="1" id="KW-1133">Transmembrane helix</keyword>